<dbReference type="PANTHER" id="PTHR48098">
    <property type="entry name" value="ENTEROCHELIN ESTERASE-RELATED"/>
    <property type="match status" value="1"/>
</dbReference>
<dbReference type="InterPro" id="IPR050583">
    <property type="entry name" value="Mycobacterial_A85_antigen"/>
</dbReference>
<dbReference type="Pfam" id="PF00756">
    <property type="entry name" value="Esterase"/>
    <property type="match status" value="1"/>
</dbReference>
<dbReference type="Gene3D" id="3.40.50.1820">
    <property type="entry name" value="alpha/beta hydrolase"/>
    <property type="match status" value="1"/>
</dbReference>
<protein>
    <submittedName>
        <fullName evidence="1">Alpha/beta hydrolase-fold protein</fullName>
    </submittedName>
</protein>
<accession>A0ABZ0Q1W2</accession>
<dbReference type="InterPro" id="IPR029058">
    <property type="entry name" value="AB_hydrolase_fold"/>
</dbReference>
<dbReference type="RefSeq" id="WP_197460025.1">
    <property type="nucleotide sequence ID" value="NZ_BBIM01000030.1"/>
</dbReference>
<name>A0ABZ0Q1W2_9LACO</name>
<dbReference type="Proteomes" id="UP001302696">
    <property type="component" value="Chromosome"/>
</dbReference>
<keyword evidence="2" id="KW-1185">Reference proteome</keyword>
<organism evidence="1 2">
    <name type="scientific">Pediococcus inopinatus</name>
    <dbReference type="NCBI Taxonomy" id="114090"/>
    <lineage>
        <taxon>Bacteria</taxon>
        <taxon>Bacillati</taxon>
        <taxon>Bacillota</taxon>
        <taxon>Bacilli</taxon>
        <taxon>Lactobacillales</taxon>
        <taxon>Lactobacillaceae</taxon>
        <taxon>Pediococcus</taxon>
    </lineage>
</organism>
<sequence length="293" mass="32941">MEKIPASYRKRALDAQRGKVERITYQTTYQNKRYQKKALVYLPVGYNPNDSQRYNILYLLHGAMMSEASFLGGAGTNSGSAFKMLLDHEIAAKEMKPTIVVTPSYYPNNSFKTSDYVEDDPLNLAFARNELPNDLMPAVEKRYRTYARTADKKGFVDSRDHRAFGGFSMGAITTWYVFEHDLNLFKYYVPMAGDSWTVEANGGGTEPKKTAIKLAKHVQNSDYQANDFLILASVGGTDGTSSSMAPQIKQMRQHPQQFTKENLIYHIDSGGGHDIDSAANQAYNAFSQLFETK</sequence>
<proteinExistence type="predicted"/>
<dbReference type="EMBL" id="CP104778">
    <property type="protein sequence ID" value="WPC20936.1"/>
    <property type="molecule type" value="Genomic_DNA"/>
</dbReference>
<dbReference type="SUPFAM" id="SSF53474">
    <property type="entry name" value="alpha/beta-Hydrolases"/>
    <property type="match status" value="1"/>
</dbReference>
<evidence type="ECO:0000313" key="2">
    <source>
        <dbReference type="Proteomes" id="UP001302696"/>
    </source>
</evidence>
<evidence type="ECO:0000313" key="1">
    <source>
        <dbReference type="EMBL" id="WPC20936.1"/>
    </source>
</evidence>
<keyword evidence="1" id="KW-0378">Hydrolase</keyword>
<dbReference type="GO" id="GO:0016787">
    <property type="term" value="F:hydrolase activity"/>
    <property type="evidence" value="ECO:0007669"/>
    <property type="project" value="UniProtKB-KW"/>
</dbReference>
<dbReference type="InterPro" id="IPR000801">
    <property type="entry name" value="Esterase-like"/>
</dbReference>
<reference evidence="2" key="1">
    <citation type="submission" date="2024-06" db="EMBL/GenBank/DDBJ databases">
        <authorList>
            <person name="Chang H.C."/>
            <person name="Mun S.Y."/>
        </authorList>
    </citation>
    <scope>NUCLEOTIDE SEQUENCE [LARGE SCALE GENOMIC DNA]</scope>
    <source>
        <strain evidence="2">KT1</strain>
    </source>
</reference>
<gene>
    <name evidence="1" type="ORF">N6G96_06450</name>
</gene>
<dbReference type="PANTHER" id="PTHR48098:SF6">
    <property type="entry name" value="FERRI-BACILLIBACTIN ESTERASE BESA"/>
    <property type="match status" value="1"/>
</dbReference>